<dbReference type="EMBL" id="HG792015">
    <property type="protein sequence ID" value="CDM28076.1"/>
    <property type="molecule type" value="Genomic_DNA"/>
</dbReference>
<evidence type="ECO:0000313" key="1">
    <source>
        <dbReference type="EMBL" id="CDM28076.1"/>
    </source>
</evidence>
<protein>
    <submittedName>
        <fullName evidence="1">Genomic scaffold, ProqFM164S01</fullName>
    </submittedName>
</protein>
<dbReference type="AlphaFoldDB" id="W6PWB2"/>
<name>W6PWB2_PENRF</name>
<proteinExistence type="predicted"/>
<gene>
    <name evidence="1" type="ORF">PROQFM164_S01g001887</name>
</gene>
<keyword evidence="2" id="KW-1185">Reference proteome</keyword>
<reference evidence="1" key="1">
    <citation type="journal article" date="2014" name="Nat. Commun.">
        <title>Multiple recent horizontal transfers of a large genomic region in cheese making fungi.</title>
        <authorList>
            <person name="Cheeseman K."/>
            <person name="Ropars J."/>
            <person name="Renault P."/>
            <person name="Dupont J."/>
            <person name="Gouzy J."/>
            <person name="Branca A."/>
            <person name="Abraham A.L."/>
            <person name="Ceppi M."/>
            <person name="Conseiller E."/>
            <person name="Debuchy R."/>
            <person name="Malagnac F."/>
            <person name="Goarin A."/>
            <person name="Silar P."/>
            <person name="Lacoste S."/>
            <person name="Sallet E."/>
            <person name="Bensimon A."/>
            <person name="Giraud T."/>
            <person name="Brygoo Y."/>
        </authorList>
    </citation>
    <scope>NUCLEOTIDE SEQUENCE [LARGE SCALE GENOMIC DNA]</scope>
    <source>
        <strain evidence="1">FM164</strain>
    </source>
</reference>
<sequence length="125" mass="14097">MYWTLGGHEFPDWVQLRVPLSTDDSTSSRVHTNLRVVGYGDLHPPCIPWDSSSGNESHDFRNIHEKARFDVGQQVLRVPLPTLSHGGYGEMVVRGMGRGEEEEEEKGVRGEGTLLYPSRMGLWAF</sequence>
<evidence type="ECO:0000313" key="2">
    <source>
        <dbReference type="Proteomes" id="UP000030686"/>
    </source>
</evidence>
<dbReference type="Proteomes" id="UP000030686">
    <property type="component" value="Unassembled WGS sequence"/>
</dbReference>
<organism evidence="1 2">
    <name type="scientific">Penicillium roqueforti (strain FM164)</name>
    <dbReference type="NCBI Taxonomy" id="1365484"/>
    <lineage>
        <taxon>Eukaryota</taxon>
        <taxon>Fungi</taxon>
        <taxon>Dikarya</taxon>
        <taxon>Ascomycota</taxon>
        <taxon>Pezizomycotina</taxon>
        <taxon>Eurotiomycetes</taxon>
        <taxon>Eurotiomycetidae</taxon>
        <taxon>Eurotiales</taxon>
        <taxon>Aspergillaceae</taxon>
        <taxon>Penicillium</taxon>
    </lineage>
</organism>
<accession>W6PWB2</accession>